<dbReference type="EMBL" id="CM029041">
    <property type="protein sequence ID" value="KAG2624705.1"/>
    <property type="molecule type" value="Genomic_DNA"/>
</dbReference>
<dbReference type="Pfam" id="PF00179">
    <property type="entry name" value="UQ_con"/>
    <property type="match status" value="1"/>
</dbReference>
<evidence type="ECO:0000256" key="1">
    <source>
        <dbReference type="ARBA" id="ARBA00022679"/>
    </source>
</evidence>
<dbReference type="GO" id="GO:0061631">
    <property type="term" value="F:ubiquitin conjugating enzyme activity"/>
    <property type="evidence" value="ECO:0007669"/>
    <property type="project" value="TreeGrafter"/>
</dbReference>
<evidence type="ECO:0000256" key="3">
    <source>
        <dbReference type="SAM" id="MobiDB-lite"/>
    </source>
</evidence>
<dbReference type="PROSITE" id="PS50127">
    <property type="entry name" value="UBC_2"/>
    <property type="match status" value="1"/>
</dbReference>
<dbReference type="AlphaFoldDB" id="A0A8T0URK9"/>
<accession>A0A8T0URK9</accession>
<keyword evidence="6" id="KW-1185">Reference proteome</keyword>
<evidence type="ECO:0000313" key="6">
    <source>
        <dbReference type="Proteomes" id="UP000823388"/>
    </source>
</evidence>
<evidence type="ECO:0000313" key="5">
    <source>
        <dbReference type="EMBL" id="KAG2624705.1"/>
    </source>
</evidence>
<dbReference type="Pfam" id="PF23046">
    <property type="entry name" value="tSH3-B_UBE2O"/>
    <property type="match status" value="1"/>
</dbReference>
<organism evidence="5 6">
    <name type="scientific">Panicum virgatum</name>
    <name type="common">Blackwell switchgrass</name>
    <dbReference type="NCBI Taxonomy" id="38727"/>
    <lineage>
        <taxon>Eukaryota</taxon>
        <taxon>Viridiplantae</taxon>
        <taxon>Streptophyta</taxon>
        <taxon>Embryophyta</taxon>
        <taxon>Tracheophyta</taxon>
        <taxon>Spermatophyta</taxon>
        <taxon>Magnoliopsida</taxon>
        <taxon>Liliopsida</taxon>
        <taxon>Poales</taxon>
        <taxon>Poaceae</taxon>
        <taxon>PACMAD clade</taxon>
        <taxon>Panicoideae</taxon>
        <taxon>Panicodae</taxon>
        <taxon>Paniceae</taxon>
        <taxon>Panicinae</taxon>
        <taxon>Panicum</taxon>
        <taxon>Panicum sect. Hiantes</taxon>
    </lineage>
</organism>
<sequence>PAAGAHGDRGLAFPTAGEPSALVLCADGTLVTRELRDLTVNVTSASDPGGQVGVVTAVYYTELDLIQLNGAVREEEAAAAEARPPVVVARGVSPGELRRVRELCYGDWVVSGPWLGVVVTVFVNVDVLFDDGAVCRVDWGSAAMANLAAKAPDRAYVPYRNSRYYPGKRVVAGDHQPSTRVEGTVCKVTTAAVLVYWLASAHLGADRGRVRAGGVGDHCFFRNPRPHGCRDDDQTTRAEFERSVCVAEVRTTVDVLWQDGTRRRGVPSASLEPFAGLNDYDFFPGERVVVAGAGEAGDVDGGGEARVGVVRSHDCRDHTVRWSWLKPSSPSPASCEVECGDETVSAYDILRTDNDIFYGCVVVRLPSPPGSSAAAGTRRQRNISWVGYVSDLCDGHVQVRWLDGNTSKPHEKEDHQELATTDGGVTTTLLIERQADNNREGDHDSTDDGIQGQEDDGGGGGDPAEEAKVAVDAAGASVEDLLRFLQFDVVQSPSDHHYPSDMEQGAAVGRKWTKRVQNEWKILQNNLPETIYVRAFEDRMDLLRAAMVGAAGTPYQDGLFFFDLQLPPSYPAAPPQVCYRSFGLCVNPNLDKSGTVCLSLLDTFDGEGPEVWSPANSSILQVVVSIQGLVLTEQPYYNEAGYEELLGTPQGARNALPYAENAYLLTLRTMLHLLRRPPAGFEAFVEGHFRRRGRLVLRACAAYMRTGCRVGSLDGEARAPPARSGERRCSKGFALALAGTMPQLIEAFVDIGAEECEQFRQFAVPASATL</sequence>
<dbReference type="InterPro" id="IPR057735">
    <property type="entry name" value="UBE2O-like_tSH3-B"/>
</dbReference>
<dbReference type="InterPro" id="IPR057733">
    <property type="entry name" value="UBE2O-like_SH3-B"/>
</dbReference>
<gene>
    <name evidence="5" type="ORF">PVAP13_3KG151827</name>
</gene>
<name>A0A8T0URK9_PANVG</name>
<dbReference type="SMART" id="SM00212">
    <property type="entry name" value="UBCc"/>
    <property type="match status" value="1"/>
</dbReference>
<dbReference type="SUPFAM" id="SSF54495">
    <property type="entry name" value="UBC-like"/>
    <property type="match status" value="1"/>
</dbReference>
<dbReference type="PANTHER" id="PTHR46116">
    <property type="entry name" value="(E3-INDEPENDENT) E2 UBIQUITIN-CONJUGATING ENZYME"/>
    <property type="match status" value="1"/>
</dbReference>
<reference evidence="5" key="1">
    <citation type="submission" date="2020-05" db="EMBL/GenBank/DDBJ databases">
        <title>WGS assembly of Panicum virgatum.</title>
        <authorList>
            <person name="Lovell J.T."/>
            <person name="Jenkins J."/>
            <person name="Shu S."/>
            <person name="Juenger T.E."/>
            <person name="Schmutz J."/>
        </authorList>
    </citation>
    <scope>NUCLEOTIDE SEQUENCE</scope>
    <source>
        <strain evidence="5">AP13</strain>
    </source>
</reference>
<comment type="caution">
    <text evidence="5">The sequence shown here is derived from an EMBL/GenBank/DDBJ whole genome shotgun (WGS) entry which is preliminary data.</text>
</comment>
<feature type="region of interest" description="Disordered" evidence="3">
    <location>
        <begin position="434"/>
        <end position="465"/>
    </location>
</feature>
<protein>
    <recommendedName>
        <fullName evidence="4">UBC core domain-containing protein</fullName>
    </recommendedName>
</protein>
<evidence type="ECO:0000256" key="2">
    <source>
        <dbReference type="ARBA" id="ARBA00022786"/>
    </source>
</evidence>
<dbReference type="Proteomes" id="UP000823388">
    <property type="component" value="Chromosome 3K"/>
</dbReference>
<feature type="non-terminal residue" evidence="5">
    <location>
        <position position="1"/>
    </location>
</feature>
<dbReference type="Gene3D" id="3.10.110.10">
    <property type="entry name" value="Ubiquitin Conjugating Enzyme"/>
    <property type="match status" value="1"/>
</dbReference>
<feature type="domain" description="UBC core" evidence="4">
    <location>
        <begin position="511"/>
        <end position="671"/>
    </location>
</feature>
<dbReference type="InterPro" id="IPR000608">
    <property type="entry name" value="UBC"/>
</dbReference>
<keyword evidence="2" id="KW-0833">Ubl conjugation pathway</keyword>
<dbReference type="Pfam" id="PF23043">
    <property type="entry name" value="SH3-B_UBE2O"/>
    <property type="match status" value="1"/>
</dbReference>
<keyword evidence="1" id="KW-0808">Transferase</keyword>
<dbReference type="PANTHER" id="PTHR46116:SF32">
    <property type="entry name" value="OS05G0153132 PROTEIN"/>
    <property type="match status" value="1"/>
</dbReference>
<dbReference type="InterPro" id="IPR016135">
    <property type="entry name" value="UBQ-conjugating_enzyme/RWD"/>
</dbReference>
<evidence type="ECO:0000259" key="4">
    <source>
        <dbReference type="PROSITE" id="PS50127"/>
    </source>
</evidence>
<proteinExistence type="predicted"/>
<feature type="compositionally biased region" description="Basic and acidic residues" evidence="3">
    <location>
        <begin position="434"/>
        <end position="446"/>
    </location>
</feature>
<dbReference type="CDD" id="cd23837">
    <property type="entry name" value="UBCc_UBE2O"/>
    <property type="match status" value="1"/>
</dbReference>